<dbReference type="Gene3D" id="3.40.630.30">
    <property type="match status" value="1"/>
</dbReference>
<dbReference type="SUPFAM" id="SSF55729">
    <property type="entry name" value="Acyl-CoA N-acyltransferases (Nat)"/>
    <property type="match status" value="1"/>
</dbReference>
<organism evidence="2 3">
    <name type="scientific">Streptomyces tremellae</name>
    <dbReference type="NCBI Taxonomy" id="1124239"/>
    <lineage>
        <taxon>Bacteria</taxon>
        <taxon>Bacillati</taxon>
        <taxon>Actinomycetota</taxon>
        <taxon>Actinomycetes</taxon>
        <taxon>Kitasatosporales</taxon>
        <taxon>Streptomycetaceae</taxon>
        <taxon>Streptomyces</taxon>
    </lineage>
</organism>
<name>A0ABP7F217_9ACTN</name>
<gene>
    <name evidence="2" type="ORF">GCM10023082_28170</name>
</gene>
<dbReference type="EMBL" id="BAABEP010000016">
    <property type="protein sequence ID" value="GAA3728702.1"/>
    <property type="molecule type" value="Genomic_DNA"/>
</dbReference>
<dbReference type="Pfam" id="PF00583">
    <property type="entry name" value="Acetyltransf_1"/>
    <property type="match status" value="1"/>
</dbReference>
<comment type="caution">
    <text evidence="2">The sequence shown here is derived from an EMBL/GenBank/DDBJ whole genome shotgun (WGS) entry which is preliminary data.</text>
</comment>
<proteinExistence type="predicted"/>
<keyword evidence="3" id="KW-1185">Reference proteome</keyword>
<sequence>MAGRGGRACQFIAEAPDGTWWGALTVLVEEAGSLDFLNTVIKQRQGHVVSVFVRPEQRGTGLIGALVDAGLAWAWSWDDPPLELVRLYVHEENTRARAAYARMGFVPTGLEIPFAPDPSAQELEMALERPRR</sequence>
<accession>A0ABP7F217</accession>
<evidence type="ECO:0000313" key="2">
    <source>
        <dbReference type="EMBL" id="GAA3728702.1"/>
    </source>
</evidence>
<dbReference type="CDD" id="cd04301">
    <property type="entry name" value="NAT_SF"/>
    <property type="match status" value="1"/>
</dbReference>
<reference evidence="3" key="1">
    <citation type="journal article" date="2019" name="Int. J. Syst. Evol. Microbiol.">
        <title>The Global Catalogue of Microorganisms (GCM) 10K type strain sequencing project: providing services to taxonomists for standard genome sequencing and annotation.</title>
        <authorList>
            <consortium name="The Broad Institute Genomics Platform"/>
            <consortium name="The Broad Institute Genome Sequencing Center for Infectious Disease"/>
            <person name="Wu L."/>
            <person name="Ma J."/>
        </authorList>
    </citation>
    <scope>NUCLEOTIDE SEQUENCE [LARGE SCALE GENOMIC DNA]</scope>
    <source>
        <strain evidence="3">JCM 30846</strain>
    </source>
</reference>
<evidence type="ECO:0000313" key="3">
    <source>
        <dbReference type="Proteomes" id="UP001499884"/>
    </source>
</evidence>
<protein>
    <recommendedName>
        <fullName evidence="1">N-acetyltransferase domain-containing protein</fullName>
    </recommendedName>
</protein>
<dbReference type="InterPro" id="IPR000182">
    <property type="entry name" value="GNAT_dom"/>
</dbReference>
<dbReference type="Proteomes" id="UP001499884">
    <property type="component" value="Unassembled WGS sequence"/>
</dbReference>
<dbReference type="InterPro" id="IPR016181">
    <property type="entry name" value="Acyl_CoA_acyltransferase"/>
</dbReference>
<evidence type="ECO:0000259" key="1">
    <source>
        <dbReference type="PROSITE" id="PS51186"/>
    </source>
</evidence>
<dbReference type="PROSITE" id="PS51186">
    <property type="entry name" value="GNAT"/>
    <property type="match status" value="1"/>
</dbReference>
<feature type="domain" description="N-acetyltransferase" evidence="1">
    <location>
        <begin position="1"/>
        <end position="130"/>
    </location>
</feature>